<dbReference type="Proteomes" id="UP001321760">
    <property type="component" value="Unassembled WGS sequence"/>
</dbReference>
<organism evidence="2 3">
    <name type="scientific">Podospora aff. communis PSN243</name>
    <dbReference type="NCBI Taxonomy" id="3040156"/>
    <lineage>
        <taxon>Eukaryota</taxon>
        <taxon>Fungi</taxon>
        <taxon>Dikarya</taxon>
        <taxon>Ascomycota</taxon>
        <taxon>Pezizomycotina</taxon>
        <taxon>Sordariomycetes</taxon>
        <taxon>Sordariomycetidae</taxon>
        <taxon>Sordariales</taxon>
        <taxon>Podosporaceae</taxon>
        <taxon>Podospora</taxon>
    </lineage>
</organism>
<evidence type="ECO:0000313" key="2">
    <source>
        <dbReference type="EMBL" id="KAK4449142.1"/>
    </source>
</evidence>
<sequence>MLRRESYGFATFKTNEGTITYYLATISAFIIWSHISSTSQTQGIIIPRISDSVNDRDGIFETYAQTISTHLELVRYPWFLRYVAIVEGAHWIDRIYETALHILREAERNTGYGCWESWKRSDSGAQGRDVKDFDKMSKHVGFSAAALANVVRHIKIVTDLIGIPLTDTKQGDERIAEVMSALVFIREQLAARRTDTDYLQERARTQLQVVFNLINQSEAAASRQIAAATKKDSASMKVLAVMTLVFLPGTYFATLLSIPSLYWIGNDEPGSPQFWVYWAFSVPCTLALLVLYGFYSGRFEDRPSAAEIMDRITTVDLRAKLSAMIEKVVEMLDFREKVSEMR</sequence>
<keyword evidence="1" id="KW-0472">Membrane</keyword>
<feature type="transmembrane region" description="Helical" evidence="1">
    <location>
        <begin position="275"/>
        <end position="295"/>
    </location>
</feature>
<dbReference type="EMBL" id="MU865939">
    <property type="protein sequence ID" value="KAK4449142.1"/>
    <property type="molecule type" value="Genomic_DNA"/>
</dbReference>
<name>A0AAV9GME4_9PEZI</name>
<protein>
    <submittedName>
        <fullName evidence="2">Uncharacterized protein</fullName>
    </submittedName>
</protein>
<proteinExistence type="predicted"/>
<gene>
    <name evidence="2" type="ORF">QBC34DRAFT_99142</name>
</gene>
<accession>A0AAV9GME4</accession>
<evidence type="ECO:0000256" key="1">
    <source>
        <dbReference type="SAM" id="Phobius"/>
    </source>
</evidence>
<keyword evidence="1" id="KW-0812">Transmembrane</keyword>
<comment type="caution">
    <text evidence="2">The sequence shown here is derived from an EMBL/GenBank/DDBJ whole genome shotgun (WGS) entry which is preliminary data.</text>
</comment>
<reference evidence="2" key="2">
    <citation type="submission" date="2023-05" db="EMBL/GenBank/DDBJ databases">
        <authorList>
            <consortium name="Lawrence Berkeley National Laboratory"/>
            <person name="Steindorff A."/>
            <person name="Hensen N."/>
            <person name="Bonometti L."/>
            <person name="Westerberg I."/>
            <person name="Brannstrom I.O."/>
            <person name="Guillou S."/>
            <person name="Cros-Aarteil S."/>
            <person name="Calhoun S."/>
            <person name="Haridas S."/>
            <person name="Kuo A."/>
            <person name="Mondo S."/>
            <person name="Pangilinan J."/>
            <person name="Riley R."/>
            <person name="Labutti K."/>
            <person name="Andreopoulos B."/>
            <person name="Lipzen A."/>
            <person name="Chen C."/>
            <person name="Yanf M."/>
            <person name="Daum C."/>
            <person name="Ng V."/>
            <person name="Clum A."/>
            <person name="Ohm R."/>
            <person name="Martin F."/>
            <person name="Silar P."/>
            <person name="Natvig D."/>
            <person name="Lalanne C."/>
            <person name="Gautier V."/>
            <person name="Ament-Velasquez S.L."/>
            <person name="Kruys A."/>
            <person name="Hutchinson M.I."/>
            <person name="Powell A.J."/>
            <person name="Barry K."/>
            <person name="Miller A.N."/>
            <person name="Grigoriev I.V."/>
            <person name="Debuchy R."/>
            <person name="Gladieux P."/>
            <person name="Thoren M.H."/>
            <person name="Johannesson H."/>
        </authorList>
    </citation>
    <scope>NUCLEOTIDE SEQUENCE</scope>
    <source>
        <strain evidence="2">PSN243</strain>
    </source>
</reference>
<feature type="transmembrane region" description="Helical" evidence="1">
    <location>
        <begin position="238"/>
        <end position="263"/>
    </location>
</feature>
<reference evidence="2" key="1">
    <citation type="journal article" date="2023" name="Mol. Phylogenet. Evol.">
        <title>Genome-scale phylogeny and comparative genomics of the fungal order Sordariales.</title>
        <authorList>
            <person name="Hensen N."/>
            <person name="Bonometti L."/>
            <person name="Westerberg I."/>
            <person name="Brannstrom I.O."/>
            <person name="Guillou S."/>
            <person name="Cros-Aarteil S."/>
            <person name="Calhoun S."/>
            <person name="Haridas S."/>
            <person name="Kuo A."/>
            <person name="Mondo S."/>
            <person name="Pangilinan J."/>
            <person name="Riley R."/>
            <person name="LaButti K."/>
            <person name="Andreopoulos B."/>
            <person name="Lipzen A."/>
            <person name="Chen C."/>
            <person name="Yan M."/>
            <person name="Daum C."/>
            <person name="Ng V."/>
            <person name="Clum A."/>
            <person name="Steindorff A."/>
            <person name="Ohm R.A."/>
            <person name="Martin F."/>
            <person name="Silar P."/>
            <person name="Natvig D.O."/>
            <person name="Lalanne C."/>
            <person name="Gautier V."/>
            <person name="Ament-Velasquez S.L."/>
            <person name="Kruys A."/>
            <person name="Hutchinson M.I."/>
            <person name="Powell A.J."/>
            <person name="Barry K."/>
            <person name="Miller A.N."/>
            <person name="Grigoriev I.V."/>
            <person name="Debuchy R."/>
            <person name="Gladieux P."/>
            <person name="Hiltunen Thoren M."/>
            <person name="Johannesson H."/>
        </authorList>
    </citation>
    <scope>NUCLEOTIDE SEQUENCE</scope>
    <source>
        <strain evidence="2">PSN243</strain>
    </source>
</reference>
<evidence type="ECO:0000313" key="3">
    <source>
        <dbReference type="Proteomes" id="UP001321760"/>
    </source>
</evidence>
<dbReference type="Gene3D" id="1.20.58.340">
    <property type="entry name" value="Magnesium transport protein CorA, transmembrane region"/>
    <property type="match status" value="1"/>
</dbReference>
<dbReference type="AlphaFoldDB" id="A0AAV9GME4"/>
<keyword evidence="3" id="KW-1185">Reference proteome</keyword>
<keyword evidence="1" id="KW-1133">Transmembrane helix</keyword>